<accession>A0A9Q0QV33</accession>
<comment type="caution">
    <text evidence="2">The sequence shown here is derived from an EMBL/GenBank/DDBJ whole genome shotgun (WGS) entry which is preliminary data.</text>
</comment>
<evidence type="ECO:0000256" key="1">
    <source>
        <dbReference type="SAM" id="MobiDB-lite"/>
    </source>
</evidence>
<proteinExistence type="predicted"/>
<dbReference type="AlphaFoldDB" id="A0A9Q0QV33"/>
<gene>
    <name evidence="2" type="ORF">NE237_005953</name>
</gene>
<feature type="compositionally biased region" description="Acidic residues" evidence="1">
    <location>
        <begin position="40"/>
        <end position="50"/>
    </location>
</feature>
<evidence type="ECO:0000313" key="3">
    <source>
        <dbReference type="Proteomes" id="UP001141806"/>
    </source>
</evidence>
<dbReference type="EMBL" id="JAMYWD010000004">
    <property type="protein sequence ID" value="KAJ4972779.1"/>
    <property type="molecule type" value="Genomic_DNA"/>
</dbReference>
<name>A0A9Q0QV33_9MAGN</name>
<evidence type="ECO:0000313" key="2">
    <source>
        <dbReference type="EMBL" id="KAJ4972779.1"/>
    </source>
</evidence>
<sequence>MKCLLGESFKAESTAEAGSERGCMGLITMDSSELRWHFQDEDDKDTEDGENLPQQMGLDSKDEENAEQRLVRTLAYPGKLRSLSLFRDLPFTSLYLRLFQERKGAFSVGYP</sequence>
<dbReference type="Proteomes" id="UP001141806">
    <property type="component" value="Unassembled WGS sequence"/>
</dbReference>
<organism evidence="2 3">
    <name type="scientific">Protea cynaroides</name>
    <dbReference type="NCBI Taxonomy" id="273540"/>
    <lineage>
        <taxon>Eukaryota</taxon>
        <taxon>Viridiplantae</taxon>
        <taxon>Streptophyta</taxon>
        <taxon>Embryophyta</taxon>
        <taxon>Tracheophyta</taxon>
        <taxon>Spermatophyta</taxon>
        <taxon>Magnoliopsida</taxon>
        <taxon>Proteales</taxon>
        <taxon>Proteaceae</taxon>
        <taxon>Protea</taxon>
    </lineage>
</organism>
<feature type="region of interest" description="Disordered" evidence="1">
    <location>
        <begin position="38"/>
        <end position="65"/>
    </location>
</feature>
<keyword evidence="3" id="KW-1185">Reference proteome</keyword>
<reference evidence="2" key="1">
    <citation type="journal article" date="2023" name="Plant J.">
        <title>The genome of the king protea, Protea cynaroides.</title>
        <authorList>
            <person name="Chang J."/>
            <person name="Duong T.A."/>
            <person name="Schoeman C."/>
            <person name="Ma X."/>
            <person name="Roodt D."/>
            <person name="Barker N."/>
            <person name="Li Z."/>
            <person name="Van de Peer Y."/>
            <person name="Mizrachi E."/>
        </authorList>
    </citation>
    <scope>NUCLEOTIDE SEQUENCE</scope>
    <source>
        <tissue evidence="2">Young leaves</tissue>
    </source>
</reference>
<protein>
    <submittedName>
        <fullName evidence="2">Uncharacterized protein</fullName>
    </submittedName>
</protein>